<accession>A0A1N7NVE8</accession>
<sequence length="50" mass="5199">MRLTVSLLLVPICLLLAGCTDPDTYPLSGDSCGPDDPVQDVVIADCAPQP</sequence>
<protein>
    <recommendedName>
        <fullName evidence="4">Lipoprotein</fullName>
    </recommendedName>
</protein>
<evidence type="ECO:0000256" key="1">
    <source>
        <dbReference type="SAM" id="SignalP"/>
    </source>
</evidence>
<dbReference type="EMBL" id="FTOQ01000010">
    <property type="protein sequence ID" value="SIT02365.1"/>
    <property type="molecule type" value="Genomic_DNA"/>
</dbReference>
<dbReference type="Proteomes" id="UP000186684">
    <property type="component" value="Unassembled WGS sequence"/>
</dbReference>
<feature type="chain" id="PRO_5012207624" description="Lipoprotein" evidence="1">
    <location>
        <begin position="18"/>
        <end position="50"/>
    </location>
</feature>
<evidence type="ECO:0000313" key="3">
    <source>
        <dbReference type="Proteomes" id="UP000186684"/>
    </source>
</evidence>
<dbReference type="PROSITE" id="PS51257">
    <property type="entry name" value="PROKAR_LIPOPROTEIN"/>
    <property type="match status" value="1"/>
</dbReference>
<proteinExistence type="predicted"/>
<gene>
    <name evidence="2" type="ORF">SAMN05421759_110103</name>
</gene>
<dbReference type="STRING" id="633194.SAMN05421759_110103"/>
<reference evidence="3" key="1">
    <citation type="submission" date="2017-01" db="EMBL/GenBank/DDBJ databases">
        <authorList>
            <person name="Varghese N."/>
            <person name="Submissions S."/>
        </authorList>
    </citation>
    <scope>NUCLEOTIDE SEQUENCE [LARGE SCALE GENOMIC DNA]</scope>
    <source>
        <strain evidence="3">DSM 29430</strain>
    </source>
</reference>
<dbReference type="RefSeq" id="WP_200798058.1">
    <property type="nucleotide sequence ID" value="NZ_FTOQ01000010.1"/>
</dbReference>
<dbReference type="AlphaFoldDB" id="A0A1N7NVE8"/>
<evidence type="ECO:0000313" key="2">
    <source>
        <dbReference type="EMBL" id="SIT02365.1"/>
    </source>
</evidence>
<keyword evidence="3" id="KW-1185">Reference proteome</keyword>
<organism evidence="2 3">
    <name type="scientific">Roseivivax lentus</name>
    <dbReference type="NCBI Taxonomy" id="633194"/>
    <lineage>
        <taxon>Bacteria</taxon>
        <taxon>Pseudomonadati</taxon>
        <taxon>Pseudomonadota</taxon>
        <taxon>Alphaproteobacteria</taxon>
        <taxon>Rhodobacterales</taxon>
        <taxon>Roseobacteraceae</taxon>
        <taxon>Roseivivax</taxon>
    </lineage>
</organism>
<feature type="signal peptide" evidence="1">
    <location>
        <begin position="1"/>
        <end position="17"/>
    </location>
</feature>
<name>A0A1N7NVE8_9RHOB</name>
<evidence type="ECO:0008006" key="4">
    <source>
        <dbReference type="Google" id="ProtNLM"/>
    </source>
</evidence>
<keyword evidence="1" id="KW-0732">Signal</keyword>